<dbReference type="PIRSF" id="PIRSF000097">
    <property type="entry name" value="AKR"/>
    <property type="match status" value="1"/>
</dbReference>
<evidence type="ECO:0000256" key="1">
    <source>
        <dbReference type="ARBA" id="ARBA00007905"/>
    </source>
</evidence>
<dbReference type="Gene3D" id="3.20.20.100">
    <property type="entry name" value="NADP-dependent oxidoreductase domain"/>
    <property type="match status" value="1"/>
</dbReference>
<dbReference type="SUPFAM" id="SSF51430">
    <property type="entry name" value="NAD(P)-linked oxidoreductase"/>
    <property type="match status" value="1"/>
</dbReference>
<reference evidence="6" key="1">
    <citation type="journal article" date="2014" name="Int. J. Syst. Evol. Microbiol.">
        <title>Complete genome of a new Firmicutes species belonging to the dominant human colonic microbiota ('Ruminococcus bicirculans') reveals two chromosomes and a selective capacity to utilize plant glucans.</title>
        <authorList>
            <consortium name="NISC Comparative Sequencing Program"/>
            <person name="Wegmann U."/>
            <person name="Louis P."/>
            <person name="Goesmann A."/>
            <person name="Henrissat B."/>
            <person name="Duncan S.H."/>
            <person name="Flint H.J."/>
        </authorList>
    </citation>
    <scope>NUCLEOTIDE SEQUENCE</scope>
    <source>
        <strain evidence="6">JCM 17810</strain>
    </source>
</reference>
<accession>A0ABP8L0W4</accession>
<keyword evidence="2" id="KW-0521">NADP</keyword>
<evidence type="ECO:0000256" key="2">
    <source>
        <dbReference type="ARBA" id="ARBA00022857"/>
    </source>
</evidence>
<dbReference type="Pfam" id="PF00248">
    <property type="entry name" value="Aldo_ket_red"/>
    <property type="match status" value="1"/>
</dbReference>
<evidence type="ECO:0000313" key="6">
    <source>
        <dbReference type="EMBL" id="GAA4419999.1"/>
    </source>
</evidence>
<dbReference type="PANTHER" id="PTHR43827">
    <property type="entry name" value="2,5-DIKETO-D-GLUCONIC ACID REDUCTASE"/>
    <property type="match status" value="1"/>
</dbReference>
<gene>
    <name evidence="5" type="ORF">GCM10023169_03640</name>
    <name evidence="6" type="ORF">GCM10023169_11250</name>
</gene>
<dbReference type="InterPro" id="IPR018170">
    <property type="entry name" value="Aldo/ket_reductase_CS"/>
</dbReference>
<dbReference type="EMBL" id="BAABGN010000002">
    <property type="protein sequence ID" value="GAA4416410.1"/>
    <property type="molecule type" value="Genomic_DNA"/>
</dbReference>
<organism evidence="6 7">
    <name type="scientific">Georgenia halophila</name>
    <dbReference type="NCBI Taxonomy" id="620889"/>
    <lineage>
        <taxon>Bacteria</taxon>
        <taxon>Bacillati</taxon>
        <taxon>Actinomycetota</taxon>
        <taxon>Actinomycetes</taxon>
        <taxon>Micrococcales</taxon>
        <taxon>Bogoriellaceae</taxon>
        <taxon>Georgenia</taxon>
    </lineage>
</organism>
<proteinExistence type="inferred from homology"/>
<dbReference type="InterPro" id="IPR023210">
    <property type="entry name" value="NADP_OxRdtase_dom"/>
</dbReference>
<name>A0ABP8L0W4_9MICO</name>
<keyword evidence="7" id="KW-1185">Reference proteome</keyword>
<dbReference type="PROSITE" id="PS00062">
    <property type="entry name" value="ALDOKETO_REDUCTASE_2"/>
    <property type="match status" value="1"/>
</dbReference>
<dbReference type="EMBL" id="BAABGN010000004">
    <property type="protein sequence ID" value="GAA4419999.1"/>
    <property type="molecule type" value="Genomic_DNA"/>
</dbReference>
<evidence type="ECO:0000259" key="4">
    <source>
        <dbReference type="Pfam" id="PF00248"/>
    </source>
</evidence>
<dbReference type="InterPro" id="IPR036812">
    <property type="entry name" value="NAD(P)_OxRdtase_dom_sf"/>
</dbReference>
<reference evidence="6" key="3">
    <citation type="submission" date="2023-12" db="EMBL/GenBank/DDBJ databases">
        <authorList>
            <person name="Sun Q."/>
            <person name="Inoue M."/>
        </authorList>
    </citation>
    <scope>NUCLEOTIDE SEQUENCE</scope>
    <source>
        <strain evidence="6">JCM 17810</strain>
    </source>
</reference>
<dbReference type="InterPro" id="IPR020471">
    <property type="entry name" value="AKR"/>
</dbReference>
<dbReference type="PROSITE" id="PS00063">
    <property type="entry name" value="ALDOKETO_REDUCTASE_3"/>
    <property type="match status" value="1"/>
</dbReference>
<protein>
    <submittedName>
        <fullName evidence="6">Aldo/keto reductase</fullName>
    </submittedName>
</protein>
<dbReference type="Proteomes" id="UP001500622">
    <property type="component" value="Unassembled WGS sequence"/>
</dbReference>
<feature type="domain" description="NADP-dependent oxidoreductase" evidence="4">
    <location>
        <begin position="22"/>
        <end position="261"/>
    </location>
</feature>
<dbReference type="PRINTS" id="PR00069">
    <property type="entry name" value="ALDKETRDTASE"/>
</dbReference>
<evidence type="ECO:0000256" key="3">
    <source>
        <dbReference type="ARBA" id="ARBA00023002"/>
    </source>
</evidence>
<evidence type="ECO:0000313" key="5">
    <source>
        <dbReference type="EMBL" id="GAA4416410.1"/>
    </source>
</evidence>
<dbReference type="PANTHER" id="PTHR43827:SF3">
    <property type="entry name" value="NADP-DEPENDENT OXIDOREDUCTASE DOMAIN-CONTAINING PROTEIN"/>
    <property type="match status" value="1"/>
</dbReference>
<dbReference type="PROSITE" id="PS00798">
    <property type="entry name" value="ALDOKETO_REDUCTASE_1"/>
    <property type="match status" value="1"/>
</dbReference>
<dbReference type="RefSeq" id="WP_345214789.1">
    <property type="nucleotide sequence ID" value="NZ_BAABGN010000002.1"/>
</dbReference>
<sequence>MSPTVPAVHLTARDGAVDMPLLGLGTWQARGEEAYRMVRTALELGYRHLDTATMYGNEAEIGRALTDSGLAREDVFVTTKCPPERVGREDETLERSLSDLALDHVDLWLVHWPPRGDNAGVRMWERVVAAQEAGRARAIGVSNYSPDLIDELVGATGVSPAVDQVPWSPSDHDAALVDALRERGVVLEGYSPFKRTDMDDPVLAKVAAAHDATPQQVVLRWHVQHGYVVIPKSVHADRLEANLAAADLDLTDEEMAAVDALGS</sequence>
<reference evidence="7" key="2">
    <citation type="journal article" date="2019" name="Int. J. Syst. Evol. Microbiol.">
        <title>The Global Catalogue of Microorganisms (GCM) 10K type strain sequencing project: providing services to taxonomists for standard genome sequencing and annotation.</title>
        <authorList>
            <consortium name="The Broad Institute Genomics Platform"/>
            <consortium name="The Broad Institute Genome Sequencing Center for Infectious Disease"/>
            <person name="Wu L."/>
            <person name="Ma J."/>
        </authorList>
    </citation>
    <scope>NUCLEOTIDE SEQUENCE [LARGE SCALE GENOMIC DNA]</scope>
    <source>
        <strain evidence="7">JCM 17810</strain>
    </source>
</reference>
<comment type="caution">
    <text evidence="6">The sequence shown here is derived from an EMBL/GenBank/DDBJ whole genome shotgun (WGS) entry which is preliminary data.</text>
</comment>
<evidence type="ECO:0000313" key="7">
    <source>
        <dbReference type="Proteomes" id="UP001500622"/>
    </source>
</evidence>
<dbReference type="CDD" id="cd19071">
    <property type="entry name" value="AKR_AKR1-5-like"/>
    <property type="match status" value="1"/>
</dbReference>
<comment type="similarity">
    <text evidence="1">Belongs to the aldo/keto reductase family.</text>
</comment>
<keyword evidence="3" id="KW-0560">Oxidoreductase</keyword>